<dbReference type="Pfam" id="PF16586">
    <property type="entry name" value="DUF5060"/>
    <property type="match status" value="1"/>
</dbReference>
<comment type="caution">
    <text evidence="2">The sequence shown here is derived from an EMBL/GenBank/DDBJ whole genome shotgun (WGS) entry which is preliminary data.</text>
</comment>
<proteinExistence type="predicted"/>
<dbReference type="EMBL" id="MQVX01000001">
    <property type="protein sequence ID" value="PQJ15199.1"/>
    <property type="molecule type" value="Genomic_DNA"/>
</dbReference>
<dbReference type="RefSeq" id="WP_105000851.1">
    <property type="nucleotide sequence ID" value="NZ_MQVX01000001.1"/>
</dbReference>
<dbReference type="Pfam" id="PF02368">
    <property type="entry name" value="Big_2"/>
    <property type="match status" value="1"/>
</dbReference>
<name>A0A2S7T5J5_9FLAO</name>
<dbReference type="AlphaFoldDB" id="A0A2S7T5J5"/>
<sequence length="711" mass="78616">MVGKIILYLLSQILQMNLKRILFSICFCLITSSLYSQASISGELKKWHKVTLSWSGPTVSESDPSSPFLNYRLNVELISPSGVTWTVPGFFAADGNAGESSASSGNVWRVHFAPEELGVWTYTVSFRMGTNIAISEDPIAGNATSFDGDTGSFSITQTDKILPDNRANGRLDYVGIRYLQFQETGTYFLKAGADSPENFLSYDEFDNTNADYSWAAHFGDWNNGDPTWKTEKGKDLIGAINYLHSRGMNVFSFITFNVNGDGDDVWPYSATTIAQMDDMSASDIDNRTRFDVSKLDQWEVVFNHADKLGMYLHFKLQETENDQLLDGGDLDLERRLYYREMIARFGHHLALNWNIGEENSQTPAQRIETAQFFYDLDPYRHNTVVHTRTNDKNTIYTPLLGNNSLFTGISMQNDPIPNHEDVKEWIIKSEDAGRPWVVANDEQGSAQVGVATDEGYSGNQGTAEDNREEIRNQVLWGTLMAGGAGVEYYFGSRTGVEDLEGDDYRSRETKWDDAKIALDFFTNYLPFWEMNTSDNLVSSGEMCFSKTDEIYVVYLPTGGTPQLDLTDTTTDFSVKWYNPRSGGNLLDSDITEVSGGTSLSLGNPPSDPNLDWVVLLQSVSNNVNVTGVLLTPETAEVDEDTDLQLTASVQPADATNQQLSWSSDNTAVATVDSNGLVSAISPGVATITVTTTDGAFTDTAAITVVRPVTSV</sequence>
<dbReference type="SMART" id="SM00635">
    <property type="entry name" value="BID_2"/>
    <property type="match status" value="1"/>
</dbReference>
<dbReference type="InterPro" id="IPR032260">
    <property type="entry name" value="DUF5060"/>
</dbReference>
<dbReference type="Gene3D" id="3.20.20.80">
    <property type="entry name" value="Glycosidases"/>
    <property type="match status" value="1"/>
</dbReference>
<reference evidence="3" key="1">
    <citation type="submission" date="2016-11" db="EMBL/GenBank/DDBJ databases">
        <title>Trade-off between light-utilization and light-protection in marine flavobacteria.</title>
        <authorList>
            <person name="Kumagai Y."/>
            <person name="Yoshizawa S."/>
            <person name="Kogure K."/>
        </authorList>
    </citation>
    <scope>NUCLEOTIDE SEQUENCE [LARGE SCALE GENOMIC DNA]</scope>
    <source>
        <strain evidence="3">SG-18</strain>
    </source>
</reference>
<keyword evidence="3" id="KW-1185">Reference proteome</keyword>
<protein>
    <recommendedName>
        <fullName evidence="1">BIG2 domain-containing protein</fullName>
    </recommendedName>
</protein>
<evidence type="ECO:0000313" key="2">
    <source>
        <dbReference type="EMBL" id="PQJ15199.1"/>
    </source>
</evidence>
<dbReference type="Pfam" id="PF12904">
    <property type="entry name" value="Collagen_bind_2"/>
    <property type="match status" value="1"/>
</dbReference>
<dbReference type="InterPro" id="IPR008964">
    <property type="entry name" value="Invasin/intimin_cell_adhesion"/>
</dbReference>
<dbReference type="SUPFAM" id="SSF49373">
    <property type="entry name" value="Invasin/intimin cell-adhesion fragments"/>
    <property type="match status" value="1"/>
</dbReference>
<dbReference type="InterPro" id="IPR013783">
    <property type="entry name" value="Ig-like_fold"/>
</dbReference>
<organism evidence="2 3">
    <name type="scientific">Aureicoccus marinus</name>
    <dbReference type="NCBI Taxonomy" id="754435"/>
    <lineage>
        <taxon>Bacteria</taxon>
        <taxon>Pseudomonadati</taxon>
        <taxon>Bacteroidota</taxon>
        <taxon>Flavobacteriia</taxon>
        <taxon>Flavobacteriales</taxon>
        <taxon>Flavobacteriaceae</taxon>
        <taxon>Aureicoccus</taxon>
    </lineage>
</organism>
<feature type="domain" description="BIG2" evidence="1">
    <location>
        <begin position="624"/>
        <end position="701"/>
    </location>
</feature>
<accession>A0A2S7T5J5</accession>
<dbReference type="Gene3D" id="2.60.40.10">
    <property type="entry name" value="Immunoglobulins"/>
    <property type="match status" value="1"/>
</dbReference>
<dbReference type="Proteomes" id="UP000239366">
    <property type="component" value="Unassembled WGS sequence"/>
</dbReference>
<evidence type="ECO:0000259" key="1">
    <source>
        <dbReference type="SMART" id="SM00635"/>
    </source>
</evidence>
<feature type="non-terminal residue" evidence="2">
    <location>
        <position position="711"/>
    </location>
</feature>
<dbReference type="InterPro" id="IPR024749">
    <property type="entry name" value="Collagen-bd_put"/>
</dbReference>
<dbReference type="InterPro" id="IPR003343">
    <property type="entry name" value="Big_2"/>
</dbReference>
<dbReference type="Gene3D" id="2.60.40.1080">
    <property type="match status" value="1"/>
</dbReference>
<gene>
    <name evidence="2" type="ORF">BST99_05165</name>
</gene>
<evidence type="ECO:0000313" key="3">
    <source>
        <dbReference type="Proteomes" id="UP000239366"/>
    </source>
</evidence>